<reference evidence="6" key="1">
    <citation type="submission" date="2020-04" db="EMBL/GenBank/DDBJ databases">
        <title>Deep metagenomics examines the oral microbiome during advanced dental caries in children, revealing novel taxa and co-occurrences with host molecules.</title>
        <authorList>
            <person name="Baker J.L."/>
            <person name="Morton J.T."/>
            <person name="Dinis M."/>
            <person name="Alvarez R."/>
            <person name="Tran N.C."/>
            <person name="Knight R."/>
            <person name="Edlund A."/>
        </authorList>
    </citation>
    <scope>NUCLEOTIDE SEQUENCE</scope>
    <source>
        <strain evidence="6">JCVI_32_bin.14</strain>
    </source>
</reference>
<dbReference type="InterPro" id="IPR001647">
    <property type="entry name" value="HTH_TetR"/>
</dbReference>
<dbReference type="PROSITE" id="PS01081">
    <property type="entry name" value="HTH_TETR_1"/>
    <property type="match status" value="1"/>
</dbReference>
<gene>
    <name evidence="6" type="ORF">HXL70_04425</name>
</gene>
<dbReference type="Gene3D" id="1.10.357.10">
    <property type="entry name" value="Tetracycline Repressor, domain 2"/>
    <property type="match status" value="1"/>
</dbReference>
<evidence type="ECO:0000313" key="7">
    <source>
        <dbReference type="Proteomes" id="UP000757890"/>
    </source>
</evidence>
<dbReference type="PANTHER" id="PTHR30055">
    <property type="entry name" value="HTH-TYPE TRANSCRIPTIONAL REGULATOR RUTR"/>
    <property type="match status" value="1"/>
</dbReference>
<sequence>MTQKKLTGKGEQMKEKMVAITARILREKGFKAATVRTIAKEANVNIAAVRYYFGSKEELIGAALEYMMSALENVVSVLDDSRLSPTERMKKYILRYFALAHKHPALFRSISSPSSTDARETYFIYLNLLHDQSWEKVIENMAAITGYTDRRDLELKCMQIFSAVEFPIILESNSKNSFITRYTDAATLERYVDILLDNTSRPQEKNNEYLKEILHGAK</sequence>
<dbReference type="EMBL" id="JABZMK010000017">
    <property type="protein sequence ID" value="MBF1129276.1"/>
    <property type="molecule type" value="Genomic_DNA"/>
</dbReference>
<dbReference type="PANTHER" id="PTHR30055:SF234">
    <property type="entry name" value="HTH-TYPE TRANSCRIPTIONAL REGULATOR BETI"/>
    <property type="match status" value="1"/>
</dbReference>
<comment type="caution">
    <text evidence="6">The sequence shown here is derived from an EMBL/GenBank/DDBJ whole genome shotgun (WGS) entry which is preliminary data.</text>
</comment>
<dbReference type="PROSITE" id="PS50977">
    <property type="entry name" value="HTH_TETR_2"/>
    <property type="match status" value="1"/>
</dbReference>
<evidence type="ECO:0000259" key="5">
    <source>
        <dbReference type="PROSITE" id="PS50977"/>
    </source>
</evidence>
<dbReference type="InterPro" id="IPR023772">
    <property type="entry name" value="DNA-bd_HTH_TetR-type_CS"/>
</dbReference>
<dbReference type="InterPro" id="IPR050109">
    <property type="entry name" value="HTH-type_TetR-like_transc_reg"/>
</dbReference>
<dbReference type="Pfam" id="PF00440">
    <property type="entry name" value="TetR_N"/>
    <property type="match status" value="1"/>
</dbReference>
<accession>A0A930B893</accession>
<feature type="domain" description="HTH tetR-type" evidence="5">
    <location>
        <begin position="11"/>
        <end position="71"/>
    </location>
</feature>
<dbReference type="AlphaFoldDB" id="A0A930B893"/>
<organism evidence="6 7">
    <name type="scientific">Dialister invisus</name>
    <dbReference type="NCBI Taxonomy" id="218538"/>
    <lineage>
        <taxon>Bacteria</taxon>
        <taxon>Bacillati</taxon>
        <taxon>Bacillota</taxon>
        <taxon>Negativicutes</taxon>
        <taxon>Veillonellales</taxon>
        <taxon>Veillonellaceae</taxon>
        <taxon>Dialister</taxon>
    </lineage>
</organism>
<dbReference type="GO" id="GO:0000976">
    <property type="term" value="F:transcription cis-regulatory region binding"/>
    <property type="evidence" value="ECO:0007669"/>
    <property type="project" value="TreeGrafter"/>
</dbReference>
<dbReference type="PRINTS" id="PR00455">
    <property type="entry name" value="HTHTETR"/>
</dbReference>
<protein>
    <submittedName>
        <fullName evidence="6">TetR/AcrR family transcriptional regulator</fullName>
    </submittedName>
</protein>
<proteinExistence type="predicted"/>
<dbReference type="InterPro" id="IPR009057">
    <property type="entry name" value="Homeodomain-like_sf"/>
</dbReference>
<keyword evidence="1" id="KW-0805">Transcription regulation</keyword>
<evidence type="ECO:0000256" key="4">
    <source>
        <dbReference type="PROSITE-ProRule" id="PRU00335"/>
    </source>
</evidence>
<keyword evidence="2 4" id="KW-0238">DNA-binding</keyword>
<dbReference type="Proteomes" id="UP000757890">
    <property type="component" value="Unassembled WGS sequence"/>
</dbReference>
<evidence type="ECO:0000256" key="3">
    <source>
        <dbReference type="ARBA" id="ARBA00023163"/>
    </source>
</evidence>
<keyword evidence="3" id="KW-0804">Transcription</keyword>
<dbReference type="GO" id="GO:0003700">
    <property type="term" value="F:DNA-binding transcription factor activity"/>
    <property type="evidence" value="ECO:0007669"/>
    <property type="project" value="TreeGrafter"/>
</dbReference>
<feature type="DNA-binding region" description="H-T-H motif" evidence="4">
    <location>
        <begin position="34"/>
        <end position="53"/>
    </location>
</feature>
<evidence type="ECO:0000256" key="1">
    <source>
        <dbReference type="ARBA" id="ARBA00023015"/>
    </source>
</evidence>
<evidence type="ECO:0000256" key="2">
    <source>
        <dbReference type="ARBA" id="ARBA00023125"/>
    </source>
</evidence>
<evidence type="ECO:0000313" key="6">
    <source>
        <dbReference type="EMBL" id="MBF1129276.1"/>
    </source>
</evidence>
<name>A0A930B893_9FIRM</name>
<dbReference type="SUPFAM" id="SSF46689">
    <property type="entry name" value="Homeodomain-like"/>
    <property type="match status" value="1"/>
</dbReference>